<feature type="domain" description="O-acyltransferase WSD1-like N-terminal" evidence="12">
    <location>
        <begin position="4"/>
        <end position="273"/>
    </location>
</feature>
<keyword evidence="7" id="KW-0319">Glycerol metabolism</keyword>
<dbReference type="GO" id="GO:0051701">
    <property type="term" value="P:biological process involved in interaction with host"/>
    <property type="evidence" value="ECO:0007669"/>
    <property type="project" value="TreeGrafter"/>
</dbReference>
<dbReference type="PANTHER" id="PTHR31650">
    <property type="entry name" value="O-ACYLTRANSFERASE (WSD1-LIKE) FAMILY PROTEIN"/>
    <property type="match status" value="1"/>
</dbReference>
<dbReference type="InterPro" id="IPR009721">
    <property type="entry name" value="O-acyltransferase_WSD1_C"/>
</dbReference>
<protein>
    <recommendedName>
        <fullName evidence="4">diacylglycerol O-acyltransferase</fullName>
        <ecNumber evidence="4">2.3.1.20</ecNumber>
    </recommendedName>
</protein>
<dbReference type="InterPro" id="IPR014292">
    <property type="entry name" value="Acyl_transf_WS/DGAT"/>
</dbReference>
<dbReference type="KEGG" id="woc:BA177_10805"/>
<evidence type="ECO:0000256" key="9">
    <source>
        <dbReference type="ARBA" id="ARBA00023315"/>
    </source>
</evidence>
<dbReference type="GO" id="GO:0001666">
    <property type="term" value="P:response to hypoxia"/>
    <property type="evidence" value="ECO:0007669"/>
    <property type="project" value="TreeGrafter"/>
</dbReference>
<accession>A0A193LGN6</accession>
<gene>
    <name evidence="14" type="ORF">BA177_10805</name>
</gene>
<evidence type="ECO:0000256" key="6">
    <source>
        <dbReference type="ARBA" id="ARBA00022679"/>
    </source>
</evidence>
<dbReference type="InterPro" id="IPR023213">
    <property type="entry name" value="CAT-like_dom_sf"/>
</dbReference>
<evidence type="ECO:0000256" key="11">
    <source>
        <dbReference type="SAM" id="MobiDB-lite"/>
    </source>
</evidence>
<keyword evidence="5" id="KW-0444">Lipid biosynthesis</keyword>
<dbReference type="PANTHER" id="PTHR31650:SF1">
    <property type="entry name" value="WAX ESTER SYNTHASE_DIACYLGLYCEROL ACYLTRANSFERASE 4-RELATED"/>
    <property type="match status" value="1"/>
</dbReference>
<comment type="catalytic activity">
    <reaction evidence="10">
        <text>an acyl-CoA + a 1,2-diacyl-sn-glycerol = a triacyl-sn-glycerol + CoA</text>
        <dbReference type="Rhea" id="RHEA:10868"/>
        <dbReference type="ChEBI" id="CHEBI:17815"/>
        <dbReference type="ChEBI" id="CHEBI:57287"/>
        <dbReference type="ChEBI" id="CHEBI:58342"/>
        <dbReference type="ChEBI" id="CHEBI:64615"/>
        <dbReference type="EC" id="2.3.1.20"/>
    </reaction>
</comment>
<comment type="pathway">
    <text evidence="2">Lipid metabolism.</text>
</comment>
<dbReference type="Pfam" id="PF03007">
    <property type="entry name" value="WS_DGAT_cat"/>
    <property type="match status" value="1"/>
</dbReference>
<dbReference type="GO" id="GO:0004144">
    <property type="term" value="F:diacylglycerol O-acyltransferase activity"/>
    <property type="evidence" value="ECO:0007669"/>
    <property type="project" value="UniProtKB-EC"/>
</dbReference>
<feature type="compositionally biased region" description="Polar residues" evidence="11">
    <location>
        <begin position="491"/>
        <end position="501"/>
    </location>
</feature>
<feature type="region of interest" description="Disordered" evidence="11">
    <location>
        <begin position="468"/>
        <end position="501"/>
    </location>
</feature>
<evidence type="ECO:0000313" key="15">
    <source>
        <dbReference type="Proteomes" id="UP000092695"/>
    </source>
</evidence>
<dbReference type="RefSeq" id="WP_068616151.1">
    <property type="nucleotide sequence ID" value="NZ_CP016268.1"/>
</dbReference>
<proteinExistence type="inferred from homology"/>
<dbReference type="EMBL" id="CP016268">
    <property type="protein sequence ID" value="ANO51626.1"/>
    <property type="molecule type" value="Genomic_DNA"/>
</dbReference>
<sequence length="501" mass="55012">MQQLTGLDSSFLHMETGSTPMHIGSLAVYDQSTAPDGHVTFKQILHFFEQRLHKARAFRQRLIRVPLSLDHPYWIEDPDFDLEFHVRHIALPKPGDWRQLCIETARIHSRPLDMRKPLWEAWVIEGLDNVKQLPKGSFALLLKVHHAAIDGVSGAEIAEAIHDLSPLADADEAATEWRPERIPTGIELLTRSAARSVTAPVRISNMIRRSAPALLKVAAGVWTRQLKIPVRVPRTRFNRNVTPHRVFDGRVFDLEQIKAIKNQFPGTTVNDVIVTICGGALRRYLESRNELPADSLVAMAPMSVRAEQHHGSAGNRITAMSLPVRSDIADPVARLNAVSKESQQAKKLTYTMGPDLAADAAELLPSTVSGLLARVFADTQLASRLPPLFNTVITNVPGVNMPLYSMGSKLVASWGLGPVVHGLGLFQPVLSYNGTITISAIADRDMMPDPAFYSDCLQASFDELYAATAGSQTPKPKNKARPKRAVKRAGNNGSAESASIS</sequence>
<feature type="compositionally biased region" description="Basic residues" evidence="11">
    <location>
        <begin position="476"/>
        <end position="487"/>
    </location>
</feature>
<comment type="similarity">
    <text evidence="3">Belongs to the long-chain O-acyltransferase family.</text>
</comment>
<dbReference type="InterPro" id="IPR045034">
    <property type="entry name" value="O-acyltransferase_WSD1-like"/>
</dbReference>
<evidence type="ECO:0000256" key="10">
    <source>
        <dbReference type="ARBA" id="ARBA00048109"/>
    </source>
</evidence>
<keyword evidence="8" id="KW-0443">Lipid metabolism</keyword>
<name>A0A193LGN6_9GAMM</name>
<evidence type="ECO:0000256" key="4">
    <source>
        <dbReference type="ARBA" id="ARBA00013244"/>
    </source>
</evidence>
<dbReference type="UniPathway" id="UPA00282"/>
<dbReference type="Pfam" id="PF06974">
    <property type="entry name" value="WS_DGAT_C"/>
    <property type="match status" value="1"/>
</dbReference>
<dbReference type="InterPro" id="IPR004255">
    <property type="entry name" value="O-acyltransferase_WSD1_N"/>
</dbReference>
<keyword evidence="9" id="KW-0012">Acyltransferase</keyword>
<dbReference type="GO" id="GO:0071731">
    <property type="term" value="P:response to nitric oxide"/>
    <property type="evidence" value="ECO:0007669"/>
    <property type="project" value="TreeGrafter"/>
</dbReference>
<dbReference type="OrthoDB" id="9810950at2"/>
<dbReference type="AlphaFoldDB" id="A0A193LGN6"/>
<reference evidence="14 15" key="1">
    <citation type="submission" date="2016-06" db="EMBL/GenBank/DDBJ databases">
        <title>Complete genome sequence of a deep-branching marine Gamma Proteobacterium Woeseia oceani type strain XK5.</title>
        <authorList>
            <person name="Mu D."/>
            <person name="Du Z."/>
        </authorList>
    </citation>
    <scope>NUCLEOTIDE SEQUENCE [LARGE SCALE GENOMIC DNA]</scope>
    <source>
        <strain evidence="14 15">XK5</strain>
    </source>
</reference>
<dbReference type="NCBIfam" id="TIGR02946">
    <property type="entry name" value="acyl_WS_DGAT"/>
    <property type="match status" value="1"/>
</dbReference>
<evidence type="ECO:0000259" key="12">
    <source>
        <dbReference type="Pfam" id="PF03007"/>
    </source>
</evidence>
<dbReference type="Proteomes" id="UP000092695">
    <property type="component" value="Chromosome"/>
</dbReference>
<feature type="domain" description="O-acyltransferase WSD1 C-terminal" evidence="13">
    <location>
        <begin position="314"/>
        <end position="464"/>
    </location>
</feature>
<keyword evidence="6" id="KW-0808">Transferase</keyword>
<dbReference type="EC" id="2.3.1.20" evidence="4"/>
<dbReference type="GO" id="GO:0006071">
    <property type="term" value="P:glycerol metabolic process"/>
    <property type="evidence" value="ECO:0007669"/>
    <property type="project" value="UniProtKB-KW"/>
</dbReference>
<dbReference type="Gene3D" id="3.30.559.10">
    <property type="entry name" value="Chloramphenicol acetyltransferase-like domain"/>
    <property type="match status" value="1"/>
</dbReference>
<organism evidence="14 15">
    <name type="scientific">Woeseia oceani</name>
    <dbReference type="NCBI Taxonomy" id="1548547"/>
    <lineage>
        <taxon>Bacteria</taxon>
        <taxon>Pseudomonadati</taxon>
        <taxon>Pseudomonadota</taxon>
        <taxon>Gammaproteobacteria</taxon>
        <taxon>Woeseiales</taxon>
        <taxon>Woeseiaceae</taxon>
        <taxon>Woeseia</taxon>
    </lineage>
</organism>
<evidence type="ECO:0000313" key="14">
    <source>
        <dbReference type="EMBL" id="ANO51626.1"/>
    </source>
</evidence>
<keyword evidence="15" id="KW-1185">Reference proteome</keyword>
<dbReference type="STRING" id="1548547.BA177_10805"/>
<evidence type="ECO:0000256" key="3">
    <source>
        <dbReference type="ARBA" id="ARBA00009587"/>
    </source>
</evidence>
<evidence type="ECO:0000259" key="13">
    <source>
        <dbReference type="Pfam" id="PF06974"/>
    </source>
</evidence>
<evidence type="ECO:0000256" key="8">
    <source>
        <dbReference type="ARBA" id="ARBA00023098"/>
    </source>
</evidence>
<evidence type="ECO:0000256" key="5">
    <source>
        <dbReference type="ARBA" id="ARBA00022516"/>
    </source>
</evidence>
<dbReference type="GO" id="GO:0005886">
    <property type="term" value="C:plasma membrane"/>
    <property type="evidence" value="ECO:0007669"/>
    <property type="project" value="TreeGrafter"/>
</dbReference>
<evidence type="ECO:0000256" key="7">
    <source>
        <dbReference type="ARBA" id="ARBA00022798"/>
    </source>
</evidence>
<dbReference type="GO" id="GO:0019432">
    <property type="term" value="P:triglyceride biosynthetic process"/>
    <property type="evidence" value="ECO:0007669"/>
    <property type="project" value="UniProtKB-UniPathway"/>
</dbReference>
<dbReference type="SUPFAM" id="SSF52777">
    <property type="entry name" value="CoA-dependent acyltransferases"/>
    <property type="match status" value="1"/>
</dbReference>
<evidence type="ECO:0000256" key="2">
    <source>
        <dbReference type="ARBA" id="ARBA00005189"/>
    </source>
</evidence>
<comment type="pathway">
    <text evidence="1">Glycerolipid metabolism; triacylglycerol biosynthesis.</text>
</comment>
<evidence type="ECO:0000256" key="1">
    <source>
        <dbReference type="ARBA" id="ARBA00004771"/>
    </source>
</evidence>